<dbReference type="EMBL" id="LN714502">
    <property type="protein sequence ID" value="CEL78153.1"/>
    <property type="molecule type" value="Genomic_DNA"/>
</dbReference>
<organism evidence="1">
    <name type="scientific">Toxoplasma gondii (strain ATCC 50861 / VEG)</name>
    <dbReference type="NCBI Taxonomy" id="432359"/>
    <lineage>
        <taxon>Eukaryota</taxon>
        <taxon>Sar</taxon>
        <taxon>Alveolata</taxon>
        <taxon>Apicomplexa</taxon>
        <taxon>Conoidasida</taxon>
        <taxon>Coccidia</taxon>
        <taxon>Eucoccidiorida</taxon>
        <taxon>Eimeriorina</taxon>
        <taxon>Sarcocystidae</taxon>
        <taxon>Toxoplasma</taxon>
    </lineage>
</organism>
<proteinExistence type="predicted"/>
<dbReference type="AlphaFoldDB" id="A0A0F7VBZ8"/>
<reference evidence="1" key="1">
    <citation type="journal article" date="2015" name="PLoS ONE">
        <title>Comprehensive Evaluation of Toxoplasma gondii VEG and Neospora caninum LIV Genomes with Tachyzoite Stage Transcriptome and Proteome Defines Novel Transcript Features.</title>
        <authorList>
            <person name="Ramaprasad A."/>
            <person name="Mourier T."/>
            <person name="Naeem R."/>
            <person name="Malas T.B."/>
            <person name="Moussa E."/>
            <person name="Panigrahi A."/>
            <person name="Vermont S.J."/>
            <person name="Otto T.D."/>
            <person name="Wastling J."/>
            <person name="Pain A."/>
        </authorList>
    </citation>
    <scope>NUCLEOTIDE SEQUENCE</scope>
    <source>
        <strain evidence="1">VEG</strain>
    </source>
</reference>
<name>A0A0F7VBZ8_TOXGV</name>
<sequence>MSTPHTKCGPTGLSSCDKTQKLPVRLRCDPPFISIWTGKALIVFPSASTTLPQLDPGNSSSASGPTSTGCVSLVSSSVSLEEKHSIDANSSSHSAVDRSFLPPFAPVDALFNRMCSWQSEHDCKGNDAISWEQFFEGSINGTISNTEPSPQLPLILEHSRDNFCETAARPATNGIGNPTTVVSDLLSPQSPGRLQKNNAIDVAVPASVESLVIGGPLGSGKTFIRAHAMKYAVWKYYETVRLRRPPTAGNTSLRSVKSPAERTGSELNEELQKEIVGACNQLAALNILIRAFFHAPVPSNSSSTRCCLMMEMRMPCISTVGPLHVSGDFRDDREKIRWRLYPVLFAPGSLARPLAGERKSFHIFELLSHIMESQKKGAESDRGAGGAAGPVVSDSTTPLLVDEVRQVNWLRKVLLDSLGGLSPLTTSDTVVGDRNNSLDSEDDQWTTETRSGSAMVQWALQTVGFTQEEMSYVFRLLQVIQTLEDLDFCDSLATRPDSHAKTHRLQESAERMHLLRKPHVRCEVSVEKIVAAPEITDFATPYHRSDTSTMMIHKEYGLSCQHCLLRYSSHRPPIESVCTALNVRQGYRLISTGASLCRLQNMSNIKATGLCPSVHHRSFLFRVLTKLQLSWRYLLLCLKTA</sequence>
<dbReference type="InterPro" id="IPR027417">
    <property type="entry name" value="P-loop_NTPase"/>
</dbReference>
<gene>
    <name evidence="1" type="ORF">BN1205_071090</name>
</gene>
<protein>
    <submittedName>
        <fullName evidence="1">Uncharacterized protein</fullName>
    </submittedName>
</protein>
<accession>A0A0F7VBZ8</accession>
<dbReference type="SUPFAM" id="SSF52540">
    <property type="entry name" value="P-loop containing nucleoside triphosphate hydrolases"/>
    <property type="match status" value="1"/>
</dbReference>
<evidence type="ECO:0000313" key="1">
    <source>
        <dbReference type="EMBL" id="CEL78153.1"/>
    </source>
</evidence>